<proteinExistence type="predicted"/>
<reference evidence="1" key="3">
    <citation type="submission" date="2025-09" db="UniProtKB">
        <authorList>
            <consortium name="Ensembl"/>
        </authorList>
    </citation>
    <scope>IDENTIFICATION</scope>
</reference>
<sequence length="74" mass="8317">IALGVLARKLGPYRRAVMFFSKQLDEASKVWPRCLRAVAAVVMNVQEARKFTLGQNYCANKTNCNSCISAYARF</sequence>
<dbReference type="AlphaFoldDB" id="A0A8V5GRG9"/>
<reference evidence="1" key="1">
    <citation type="submission" date="2020-03" db="EMBL/GenBank/DDBJ databases">
        <title>Melopsittacus undulatus (budgerigar) genome, bMelUnd1, maternal haplotype with Z.</title>
        <authorList>
            <person name="Gedman G."/>
            <person name="Mountcastle J."/>
            <person name="Haase B."/>
            <person name="Formenti G."/>
            <person name="Wright T."/>
            <person name="Apodaca J."/>
            <person name="Pelan S."/>
            <person name="Chow W."/>
            <person name="Rhie A."/>
            <person name="Howe K."/>
            <person name="Fedrigo O."/>
            <person name="Jarvis E.D."/>
        </authorList>
    </citation>
    <scope>NUCLEOTIDE SEQUENCE [LARGE SCALE GENOMIC DNA]</scope>
</reference>
<dbReference type="Gene3D" id="3.10.20.370">
    <property type="match status" value="1"/>
</dbReference>
<evidence type="ECO:0000313" key="2">
    <source>
        <dbReference type="Proteomes" id="UP000694405"/>
    </source>
</evidence>
<name>A0A8V5GRG9_MELUD</name>
<protein>
    <submittedName>
        <fullName evidence="1">Uncharacterized protein</fullName>
    </submittedName>
</protein>
<accession>A0A8V5GRG9</accession>
<keyword evidence="2" id="KW-1185">Reference proteome</keyword>
<dbReference type="InterPro" id="IPR043502">
    <property type="entry name" value="DNA/RNA_pol_sf"/>
</dbReference>
<dbReference type="SUPFAM" id="SSF56672">
    <property type="entry name" value="DNA/RNA polymerases"/>
    <property type="match status" value="1"/>
</dbReference>
<dbReference type="Ensembl" id="ENSMUNT00000025747.1">
    <property type="protein sequence ID" value="ENSMUNP00000028148.1"/>
    <property type="gene ID" value="ENSMUNG00000018406.1"/>
</dbReference>
<evidence type="ECO:0000313" key="1">
    <source>
        <dbReference type="Ensembl" id="ENSMUNP00000028148.1"/>
    </source>
</evidence>
<dbReference type="Proteomes" id="UP000694405">
    <property type="component" value="Unassembled WGS sequence"/>
</dbReference>
<reference evidence="1" key="2">
    <citation type="submission" date="2025-08" db="UniProtKB">
        <authorList>
            <consortium name="Ensembl"/>
        </authorList>
    </citation>
    <scope>IDENTIFICATION</scope>
</reference>
<organism evidence="1 2">
    <name type="scientific">Melopsittacus undulatus</name>
    <name type="common">Budgerigar</name>
    <name type="synonym">Psittacus undulatus</name>
    <dbReference type="NCBI Taxonomy" id="13146"/>
    <lineage>
        <taxon>Eukaryota</taxon>
        <taxon>Metazoa</taxon>
        <taxon>Chordata</taxon>
        <taxon>Craniata</taxon>
        <taxon>Vertebrata</taxon>
        <taxon>Euteleostomi</taxon>
        <taxon>Archelosauria</taxon>
        <taxon>Archosauria</taxon>
        <taxon>Dinosauria</taxon>
        <taxon>Saurischia</taxon>
        <taxon>Theropoda</taxon>
        <taxon>Coelurosauria</taxon>
        <taxon>Aves</taxon>
        <taxon>Neognathae</taxon>
        <taxon>Neoaves</taxon>
        <taxon>Telluraves</taxon>
        <taxon>Australaves</taxon>
        <taxon>Psittaciformes</taxon>
        <taxon>Psittaculidae</taxon>
        <taxon>Melopsittacus</taxon>
    </lineage>
</organism>